<dbReference type="GO" id="GO:0103068">
    <property type="term" value="F:leukotriene C4 gamma-glutamyl transferase activity"/>
    <property type="evidence" value="ECO:0007669"/>
    <property type="project" value="UniProtKB-EC"/>
</dbReference>
<feature type="binding site" evidence="10">
    <location>
        <begin position="449"/>
        <end position="450"/>
    </location>
    <ligand>
        <name>L-glutamate</name>
        <dbReference type="ChEBI" id="CHEBI:29985"/>
    </ligand>
</feature>
<accession>A0A420AGB7</accession>
<evidence type="ECO:0000256" key="9">
    <source>
        <dbReference type="PIRSR" id="PIRSR600101-1"/>
    </source>
</evidence>
<proteinExistence type="inferred from homology"/>
<dbReference type="NCBIfam" id="TIGR00066">
    <property type="entry name" value="g_glut_trans"/>
    <property type="match status" value="1"/>
</dbReference>
<evidence type="ECO:0000256" key="11">
    <source>
        <dbReference type="RuleBase" id="RU368036"/>
    </source>
</evidence>
<comment type="caution">
    <text evidence="12">The sequence shown here is derived from an EMBL/GenBank/DDBJ whole genome shotgun (WGS) entry which is preliminary data.</text>
</comment>
<keyword evidence="13" id="KW-1185">Reference proteome</keyword>
<dbReference type="Gene3D" id="3.60.20.40">
    <property type="match status" value="1"/>
</dbReference>
<dbReference type="RefSeq" id="WP_120261811.1">
    <property type="nucleotide sequence ID" value="NZ_RAPY01000007.1"/>
</dbReference>
<reference evidence="12 13" key="1">
    <citation type="submission" date="2018-09" db="EMBL/GenBank/DDBJ databases">
        <title>Genomic Encyclopedia of Type Strains, Phase III (KMG-III): the genomes of soil and plant-associated and newly described type strains.</title>
        <authorList>
            <person name="Whitman W."/>
        </authorList>
    </citation>
    <scope>NUCLEOTIDE SEQUENCE [LARGE SCALE GENOMIC DNA]</scope>
    <source>
        <strain evidence="12 13">CECT 7938</strain>
    </source>
</reference>
<evidence type="ECO:0000256" key="6">
    <source>
        <dbReference type="ARBA" id="ARBA00023145"/>
    </source>
</evidence>
<evidence type="ECO:0000256" key="1">
    <source>
        <dbReference type="ARBA" id="ARBA00001049"/>
    </source>
</evidence>
<keyword evidence="4 11" id="KW-0808">Transferase</keyword>
<evidence type="ECO:0000256" key="5">
    <source>
        <dbReference type="ARBA" id="ARBA00022801"/>
    </source>
</evidence>
<dbReference type="Gene3D" id="1.10.246.130">
    <property type="match status" value="1"/>
</dbReference>
<dbReference type="InterPro" id="IPR043138">
    <property type="entry name" value="GGT_lsub"/>
</dbReference>
<dbReference type="InterPro" id="IPR051792">
    <property type="entry name" value="GGT_bact"/>
</dbReference>
<evidence type="ECO:0000256" key="3">
    <source>
        <dbReference type="ARBA" id="ARBA00009381"/>
    </source>
</evidence>
<evidence type="ECO:0000256" key="8">
    <source>
        <dbReference type="ARBA" id="ARBA00047417"/>
    </source>
</evidence>
<feature type="binding site" evidence="10">
    <location>
        <position position="103"/>
    </location>
    <ligand>
        <name>L-glutamate</name>
        <dbReference type="ChEBI" id="CHEBI:29985"/>
    </ligand>
</feature>
<evidence type="ECO:0000256" key="7">
    <source>
        <dbReference type="ARBA" id="ARBA00023315"/>
    </source>
</evidence>
<dbReference type="PANTHER" id="PTHR43199">
    <property type="entry name" value="GLUTATHIONE HYDROLASE"/>
    <property type="match status" value="1"/>
</dbReference>
<comment type="catalytic activity">
    <reaction evidence="1 11">
        <text>an S-substituted glutathione + H2O = an S-substituted L-cysteinylglycine + L-glutamate</text>
        <dbReference type="Rhea" id="RHEA:59468"/>
        <dbReference type="ChEBI" id="CHEBI:15377"/>
        <dbReference type="ChEBI" id="CHEBI:29985"/>
        <dbReference type="ChEBI" id="CHEBI:90779"/>
        <dbReference type="ChEBI" id="CHEBI:143103"/>
        <dbReference type="EC" id="3.4.19.13"/>
    </reaction>
</comment>
<dbReference type="InterPro" id="IPR000101">
    <property type="entry name" value="GGT_peptidase"/>
</dbReference>
<dbReference type="PANTHER" id="PTHR43199:SF1">
    <property type="entry name" value="GLUTATHIONE HYDROLASE PROENZYME"/>
    <property type="match status" value="1"/>
</dbReference>
<dbReference type="AlphaFoldDB" id="A0A420AGB7"/>
<dbReference type="Proteomes" id="UP000286246">
    <property type="component" value="Unassembled WGS sequence"/>
</dbReference>
<dbReference type="PRINTS" id="PR01210">
    <property type="entry name" value="GGTRANSPTASE"/>
</dbReference>
<dbReference type="GO" id="GO:0006751">
    <property type="term" value="P:glutathione catabolic process"/>
    <property type="evidence" value="ECO:0007669"/>
    <property type="project" value="UniProtKB-UniRule"/>
</dbReference>
<dbReference type="EMBL" id="RAPY01000007">
    <property type="protein sequence ID" value="RKE43441.1"/>
    <property type="molecule type" value="Genomic_DNA"/>
</dbReference>
<comment type="catalytic activity">
    <reaction evidence="2 11">
        <text>glutathione + H2O = L-cysteinylglycine + L-glutamate</text>
        <dbReference type="Rhea" id="RHEA:28807"/>
        <dbReference type="ChEBI" id="CHEBI:15377"/>
        <dbReference type="ChEBI" id="CHEBI:29985"/>
        <dbReference type="ChEBI" id="CHEBI:57925"/>
        <dbReference type="ChEBI" id="CHEBI:61694"/>
        <dbReference type="EC" id="3.4.19.13"/>
    </reaction>
</comment>
<comment type="PTM">
    <text evidence="11">Cleaved by autocatalysis into a large and a small subunit.</text>
</comment>
<feature type="binding site" evidence="10">
    <location>
        <begin position="396"/>
        <end position="398"/>
    </location>
    <ligand>
        <name>L-glutamate</name>
        <dbReference type="ChEBI" id="CHEBI:29985"/>
    </ligand>
</feature>
<comment type="catalytic activity">
    <reaction evidence="8 11">
        <text>an N-terminal (5-L-glutamyl)-[peptide] + an alpha-amino acid = 5-L-glutamyl amino acid + an N-terminal L-alpha-aminoacyl-[peptide]</text>
        <dbReference type="Rhea" id="RHEA:23904"/>
        <dbReference type="Rhea" id="RHEA-COMP:9780"/>
        <dbReference type="Rhea" id="RHEA-COMP:9795"/>
        <dbReference type="ChEBI" id="CHEBI:77644"/>
        <dbReference type="ChEBI" id="CHEBI:78597"/>
        <dbReference type="ChEBI" id="CHEBI:78599"/>
        <dbReference type="ChEBI" id="CHEBI:78608"/>
        <dbReference type="EC" id="2.3.2.2"/>
    </reaction>
</comment>
<feature type="binding site" evidence="10">
    <location>
        <position position="471"/>
    </location>
    <ligand>
        <name>L-glutamate</name>
        <dbReference type="ChEBI" id="CHEBI:29985"/>
    </ligand>
</feature>
<sequence length="567" mass="62081">MNKLFIYSLIGSLLFASCSNTRRQVDAYKTSPETFNKAAVVTAHPIASEVGVMVLKKGGNAIDAAVAVQFALAVVYPNAGNIGGGGFMLYRNNKGQYDALDFRETAPKQAHRDMYLNAQKNVIPDLSLYSALASGVPGSVAGMWDAHQKYGKLAWKELLLPAIELARKGFKISERQAREFESHKERFVKLNPTGAAIIKNTTWKTGDLFVQEDLANTIERIANEGRDGFYKGKTADLLIAEMNKGKGIITHEDLTSYKAVWRAPIASSYRGHKVVSMPPPSSGGTSLLALLKSVEQFPLQRWGFQRDSTIRVIVEAERYVYANRAKYLGDPDFINVPVQQLIDSTTNATKLNPFNFHQATLSKNVNADVISGYESEQTTHFNIVDEQGNAVSITTTLNDSYGSGVIVDGAGFLLNNEMDDFSIKTGVPNMYGLTGEKANEIQPGKRMLSSMTPTILEKDGKLFMVVGTPGGSTIITSVFQTILNVIDFGQNAQSAVSSPRFHHQWLPDRIDVEQGAIDTKLRDKLTKDGYVINPRGTIGRVENILILPNGKLQTGADPRGDDTAKGY</sequence>
<feature type="binding site" evidence="10">
    <location>
        <position position="420"/>
    </location>
    <ligand>
        <name>L-glutamate</name>
        <dbReference type="ChEBI" id="CHEBI:29985"/>
    </ligand>
</feature>
<keyword evidence="11" id="KW-0317">Glutathione biosynthesis</keyword>
<evidence type="ECO:0000256" key="4">
    <source>
        <dbReference type="ARBA" id="ARBA00022679"/>
    </source>
</evidence>
<evidence type="ECO:0000313" key="12">
    <source>
        <dbReference type="EMBL" id="RKE43441.1"/>
    </source>
</evidence>
<dbReference type="PROSITE" id="PS51257">
    <property type="entry name" value="PROKAR_LIPOPROTEIN"/>
    <property type="match status" value="1"/>
</dbReference>
<dbReference type="Pfam" id="PF01019">
    <property type="entry name" value="G_glu_transpept"/>
    <property type="match status" value="1"/>
</dbReference>
<dbReference type="GO" id="GO:0006750">
    <property type="term" value="P:glutathione biosynthetic process"/>
    <property type="evidence" value="ECO:0007669"/>
    <property type="project" value="UniProtKB-KW"/>
</dbReference>
<dbReference type="EC" id="2.3.2.2" evidence="11"/>
<keyword evidence="5 11" id="KW-0378">Hydrolase</keyword>
<keyword evidence="7 11" id="KW-0012">Acyltransferase</keyword>
<protein>
    <recommendedName>
        <fullName evidence="11">Glutathione hydrolase proenzyme</fullName>
        <ecNumber evidence="11">2.3.2.2</ecNumber>
        <ecNumber evidence="11">3.4.19.13</ecNumber>
    </recommendedName>
    <component>
        <recommendedName>
            <fullName evidence="11">Glutathione hydrolase large chain</fullName>
        </recommendedName>
    </component>
    <component>
        <recommendedName>
            <fullName evidence="11">Glutathione hydrolase small chain</fullName>
        </recommendedName>
    </component>
</protein>
<evidence type="ECO:0000256" key="2">
    <source>
        <dbReference type="ARBA" id="ARBA00001089"/>
    </source>
</evidence>
<evidence type="ECO:0000256" key="10">
    <source>
        <dbReference type="PIRSR" id="PIRSR600101-2"/>
    </source>
</evidence>
<feature type="active site" description="Nucleophile" evidence="9">
    <location>
        <position position="378"/>
    </location>
</feature>
<dbReference type="EC" id="3.4.19.13" evidence="11"/>
<dbReference type="OrthoDB" id="9781342at2"/>
<dbReference type="UniPathway" id="UPA00204"/>
<dbReference type="SUPFAM" id="SSF56235">
    <property type="entry name" value="N-terminal nucleophile aminohydrolases (Ntn hydrolases)"/>
    <property type="match status" value="1"/>
</dbReference>
<keyword evidence="6 11" id="KW-0865">Zymogen</keyword>
<comment type="subunit">
    <text evidence="11">This enzyme consists of two polypeptide chains, which are synthesized in precursor form from a single polypeptide.</text>
</comment>
<dbReference type="InterPro" id="IPR043137">
    <property type="entry name" value="GGT_ssub_C"/>
</dbReference>
<dbReference type="InterPro" id="IPR029055">
    <property type="entry name" value="Ntn_hydrolases_N"/>
</dbReference>
<organism evidence="12 13">
    <name type="scientific">Sphingobacterium detergens</name>
    <dbReference type="NCBI Taxonomy" id="1145106"/>
    <lineage>
        <taxon>Bacteria</taxon>
        <taxon>Pseudomonadati</taxon>
        <taxon>Bacteroidota</taxon>
        <taxon>Sphingobacteriia</taxon>
        <taxon>Sphingobacteriales</taxon>
        <taxon>Sphingobacteriaceae</taxon>
        <taxon>Sphingobacterium</taxon>
    </lineage>
</organism>
<comment type="pathway">
    <text evidence="11">Sulfur metabolism; glutathione metabolism.</text>
</comment>
<name>A0A420AGB7_SPHD1</name>
<dbReference type="GO" id="GO:0036374">
    <property type="term" value="F:glutathione hydrolase activity"/>
    <property type="evidence" value="ECO:0007669"/>
    <property type="project" value="UniProtKB-UniRule"/>
</dbReference>
<gene>
    <name evidence="12" type="ORF">DFQ12_5227</name>
</gene>
<comment type="similarity">
    <text evidence="3 11">Belongs to the gamma-glutamyltransferase family.</text>
</comment>
<evidence type="ECO:0000313" key="13">
    <source>
        <dbReference type="Proteomes" id="UP000286246"/>
    </source>
</evidence>